<evidence type="ECO:0000313" key="13">
    <source>
        <dbReference type="Proteomes" id="UP000566819"/>
    </source>
</evidence>
<feature type="compositionally biased region" description="Polar residues" evidence="11">
    <location>
        <begin position="654"/>
        <end position="673"/>
    </location>
</feature>
<evidence type="ECO:0000256" key="9">
    <source>
        <dbReference type="HAMAP-Rule" id="MF_03110"/>
    </source>
</evidence>
<dbReference type="InterPro" id="IPR002110">
    <property type="entry name" value="Ankyrin_rpt"/>
</dbReference>
<dbReference type="GO" id="GO:0006310">
    <property type="term" value="P:DNA recombination"/>
    <property type="evidence" value="ECO:0007669"/>
    <property type="project" value="UniProtKB-UniRule"/>
</dbReference>
<keyword evidence="7 9" id="KW-0539">Nucleus</keyword>
<dbReference type="Gene3D" id="1.25.40.20">
    <property type="entry name" value="Ankyrin repeat-containing domain"/>
    <property type="match status" value="1"/>
</dbReference>
<dbReference type="SMART" id="SM00248">
    <property type="entry name" value="ANK"/>
    <property type="match status" value="1"/>
</dbReference>
<comment type="caution">
    <text evidence="12">The sequence shown here is derived from an EMBL/GenBank/DDBJ whole genome shotgun (WGS) entry which is preliminary data.</text>
</comment>
<keyword evidence="4 9" id="KW-0227">DNA damage</keyword>
<dbReference type="CDD" id="cd22999">
    <property type="entry name" value="SAP_SLX4"/>
    <property type="match status" value="1"/>
</dbReference>
<comment type="subunit">
    <text evidence="9">Forms a heterodimer with SLX1.</text>
</comment>
<dbReference type="Pfam" id="PF09494">
    <property type="entry name" value="Slx4"/>
    <property type="match status" value="1"/>
</dbReference>
<keyword evidence="5 9" id="KW-0233">DNA recombination</keyword>
<comment type="PTM">
    <text evidence="9">Phosphorylated in response to DNA damage.</text>
</comment>
<feature type="region of interest" description="Disordered" evidence="11">
    <location>
        <begin position="654"/>
        <end position="689"/>
    </location>
</feature>
<dbReference type="GO" id="GO:0003677">
    <property type="term" value="F:DNA binding"/>
    <property type="evidence" value="ECO:0007669"/>
    <property type="project" value="InterPro"/>
</dbReference>
<reference evidence="12 13" key="1">
    <citation type="submission" date="2020-03" db="EMBL/GenBank/DDBJ databases">
        <title>Draft Genome Sequence of Cudoniella acicularis.</title>
        <authorList>
            <person name="Buettner E."/>
            <person name="Kellner H."/>
        </authorList>
    </citation>
    <scope>NUCLEOTIDE SEQUENCE [LARGE SCALE GENOMIC DNA]</scope>
    <source>
        <strain evidence="12 13">DSM 108380</strain>
    </source>
</reference>
<feature type="compositionally biased region" description="Basic and acidic residues" evidence="11">
    <location>
        <begin position="110"/>
        <end position="142"/>
    </location>
</feature>
<dbReference type="InterPro" id="IPR018574">
    <property type="entry name" value="Structure-sp_endonuc_su_Slx4"/>
</dbReference>
<dbReference type="GO" id="GO:0033557">
    <property type="term" value="C:Slx1-Slx4 complex"/>
    <property type="evidence" value="ECO:0007669"/>
    <property type="project" value="UniProtKB-UniRule"/>
</dbReference>
<dbReference type="EMBL" id="JAAMPI010001595">
    <property type="protein sequence ID" value="KAF4624646.1"/>
    <property type="molecule type" value="Genomic_DNA"/>
</dbReference>
<evidence type="ECO:0000256" key="5">
    <source>
        <dbReference type="ARBA" id="ARBA00023172"/>
    </source>
</evidence>
<dbReference type="InterPro" id="IPR017956">
    <property type="entry name" value="AT_hook_DNA-bd_motif"/>
</dbReference>
<dbReference type="Proteomes" id="UP000566819">
    <property type="component" value="Unassembled WGS sequence"/>
</dbReference>
<evidence type="ECO:0000256" key="6">
    <source>
        <dbReference type="ARBA" id="ARBA00023204"/>
    </source>
</evidence>
<protein>
    <recommendedName>
        <fullName evidence="8 9">Structure-specific endonuclease subunit SLX4</fullName>
    </recommendedName>
</protein>
<keyword evidence="6 9" id="KW-0234">DNA repair</keyword>
<dbReference type="InterPro" id="IPR027784">
    <property type="entry name" value="Slx4_ascomycetes"/>
</dbReference>
<evidence type="ECO:0000256" key="7">
    <source>
        <dbReference type="ARBA" id="ARBA00023242"/>
    </source>
</evidence>
<dbReference type="SUPFAM" id="SSF48403">
    <property type="entry name" value="Ankyrin repeat"/>
    <property type="match status" value="1"/>
</dbReference>
<evidence type="ECO:0000313" key="12">
    <source>
        <dbReference type="EMBL" id="KAF4624646.1"/>
    </source>
</evidence>
<evidence type="ECO:0000256" key="2">
    <source>
        <dbReference type="ARBA" id="ARBA00006661"/>
    </source>
</evidence>
<organism evidence="12 13">
    <name type="scientific">Cudoniella acicularis</name>
    <dbReference type="NCBI Taxonomy" id="354080"/>
    <lineage>
        <taxon>Eukaryota</taxon>
        <taxon>Fungi</taxon>
        <taxon>Dikarya</taxon>
        <taxon>Ascomycota</taxon>
        <taxon>Pezizomycotina</taxon>
        <taxon>Leotiomycetes</taxon>
        <taxon>Helotiales</taxon>
        <taxon>Tricladiaceae</taxon>
        <taxon>Cudoniella</taxon>
    </lineage>
</organism>
<dbReference type="GO" id="GO:0006260">
    <property type="term" value="P:DNA replication"/>
    <property type="evidence" value="ECO:0007669"/>
    <property type="project" value="InterPro"/>
</dbReference>
<feature type="compositionally biased region" description="Polar residues" evidence="11">
    <location>
        <begin position="21"/>
        <end position="33"/>
    </location>
</feature>
<dbReference type="PROSITE" id="PS50088">
    <property type="entry name" value="ANK_REPEAT"/>
    <property type="match status" value="1"/>
</dbReference>
<evidence type="ECO:0000256" key="8">
    <source>
        <dbReference type="ARBA" id="ARBA00029496"/>
    </source>
</evidence>
<keyword evidence="3 9" id="KW-0597">Phosphoprotein</keyword>
<proteinExistence type="inferred from homology"/>
<feature type="repeat" description="ANK" evidence="10">
    <location>
        <begin position="1244"/>
        <end position="1276"/>
    </location>
</feature>
<evidence type="ECO:0000256" key="1">
    <source>
        <dbReference type="ARBA" id="ARBA00004123"/>
    </source>
</evidence>
<feature type="region of interest" description="Disordered" evidence="11">
    <location>
        <begin position="701"/>
        <end position="815"/>
    </location>
</feature>
<dbReference type="InterPro" id="IPR036770">
    <property type="entry name" value="Ankyrin_rpt-contain_sf"/>
</dbReference>
<dbReference type="PROSITE" id="PS50297">
    <property type="entry name" value="ANK_REP_REGION"/>
    <property type="match status" value="1"/>
</dbReference>
<comment type="similarity">
    <text evidence="2 9">Belongs to the SLX4 family.</text>
</comment>
<comment type="subcellular location">
    <subcellularLocation>
        <location evidence="1 9">Nucleus</location>
    </subcellularLocation>
</comment>
<feature type="region of interest" description="Disordered" evidence="11">
    <location>
        <begin position="1134"/>
        <end position="1159"/>
    </location>
</feature>
<feature type="region of interest" description="Disordered" evidence="11">
    <location>
        <begin position="265"/>
        <end position="294"/>
    </location>
</feature>
<evidence type="ECO:0000256" key="3">
    <source>
        <dbReference type="ARBA" id="ARBA00022553"/>
    </source>
</evidence>
<accession>A0A8H4R8D4</accession>
<dbReference type="OrthoDB" id="5349119at2759"/>
<evidence type="ECO:0000256" key="10">
    <source>
        <dbReference type="PROSITE-ProRule" id="PRU00023"/>
    </source>
</evidence>
<keyword evidence="13" id="KW-1185">Reference proteome</keyword>
<gene>
    <name evidence="9" type="primary">SLX4</name>
    <name evidence="12" type="ORF">G7Y89_g13524</name>
</gene>
<dbReference type="GO" id="GO:0017108">
    <property type="term" value="F:5'-flap endonuclease activity"/>
    <property type="evidence" value="ECO:0007669"/>
    <property type="project" value="InterPro"/>
</dbReference>
<evidence type="ECO:0000256" key="11">
    <source>
        <dbReference type="SAM" id="MobiDB-lite"/>
    </source>
</evidence>
<sequence>MAAANVLILSSSPPRAFITYHLSSPPTASSPGNAPNMKPPDLRTRSRAAPIPENQYASFTTIANLLKAPSPNCLQAVEAIQPFRLASGDGSLDVLESAKPPQAKPKKAATKKDDEGGNKENKARRKTAVEKTEGGADGTEAKKPRKSRAKKAGEVDEVVGEGEVPKDPATKKSRAKKGTKSQNGGDPVKEKVVRKPKVKKTEGGAQTKILKGRVMKPLIDAKSSQGGEVSKQRKSELAVAISLDPFADSTGYGLVEAVKRRTNWTPPAASSKSNFTTPAHVPSEEGLSSCERSASNKRSKGFDDLFGNFGFTHTDVAGTEKKDIRWSGYQKTKAYRNGKDCYPVYKFKDEDLHSQPAPLLQYFSYQTIDGKVNDGFKVPAESRSKNPVKKPPTSLLSPESALKQVGNQDFVFGTSSQLAREESPTLLRDLQEAMQASNQIDDLDDPFADLIDEPSVQQPLKGQTKASSLNRTLWSAGARDFSGELLDVEMIDMVDSPVAVRPSKMITLRNSAGTLPETNDEWQDIDEAINSLPLDSIAGKAIPQNPELGKTTTVTELSSSPTTLASNTQPPKPQKPHKDLDAAPQPSQPISQTEASKDIRKPDFSSYTTAQLAKEVASYRFKPVKKRDEMIKLLERCWEGKIRIALGALGTNIKLSSPKKSTNATLPPSSQVDLESLKKPRGRPRKTSVLSTVISPAKSKATLLPLSSQVDSASPKRPRDRPRKNSAASTITSPAKLKAEAKRPKTTDTLEFVELDSDTPLSQTRTPKKKRLQKESRGIVEEISDSEVELTSSPPRRRVSQIGKLPPPLKMSRNDSEEITPASSQESLFTHITRAIQSATPTKNPSKPSWQEKILLYDPIILEDLTTWLNAGALDKVGWDAEVVPKEVKKWCETSWTPCIVTPHGQATRLSLPFKNTTHLKILLPFPLPFLPQNPQSNMAELLGVVASGMGVISLAIQLADSIKTLKELFSSMKAAPQEIFLAIEEVETLSLILEDINRSMREEIFLDPRTKVLAARSWRLCFASAEALRGLVGELEKSLGVGKDGKGGSVKGRFKVAVKREVMEGFRRRVEGAKMSLLLAGQCIGMAVQRQNWLGLESDMGEVRALVSRLSRVEAQMPSVEVEGKGENGVVESVEGVEETEGEVVTSSEMPPPSRKYSKRKRGYLQSQNGMSLFGVVQVVRSTHDDGTVQLKRSIQGWDQSLRVYKTVADDAPVIRYCINGDMKGLQTLFDSGLASPFEMDSGGWTPLHYAAAYARPNACRFLVENGADVNARTSWIFNPGGRSTPLHLLAEASRELKRSAYEGEAVPGDFLQTFDILCSSKMSDPFSTDQLGATVFYAYDGPLEGFKRLKQNEILQFEDMLWEDRVNLLSRQTMCQSWSSSTVEAWIQEIAPGGRITEEIAQHYFGNKETIYRAGNGSDFMSIILTTWTYYLRQEVKSHNTDVTFTANSRSCENIIVELVKNGATLWTIERLASRGTLFWPWTLKTLRNTNEFEMKEGATT</sequence>
<evidence type="ECO:0000256" key="4">
    <source>
        <dbReference type="ARBA" id="ARBA00022763"/>
    </source>
</evidence>
<name>A0A8H4R8D4_9HELO</name>
<feature type="region of interest" description="Disordered" evidence="11">
    <location>
        <begin position="21"/>
        <end position="50"/>
    </location>
</feature>
<feature type="region of interest" description="Disordered" evidence="11">
    <location>
        <begin position="91"/>
        <end position="209"/>
    </location>
</feature>
<feature type="region of interest" description="Disordered" evidence="11">
    <location>
        <begin position="540"/>
        <end position="602"/>
    </location>
</feature>
<dbReference type="SMART" id="SM00384">
    <property type="entry name" value="AT_hook"/>
    <property type="match status" value="2"/>
</dbReference>
<comment type="function">
    <text evidence="9">Regulatory subunit of the SLX1-SLX4 structure-specific endonuclease that resolves DNA secondary structures generated during DNA repair and recombination. Has endonuclease activity towards branched DNA substrates, introducing single-strand cuts in duplex DNA close to junctions with ss-DNA.</text>
</comment>
<dbReference type="HAMAP" id="MF_03110">
    <property type="entry name" value="Endonuc_su_Slx4"/>
    <property type="match status" value="1"/>
</dbReference>
<dbReference type="Pfam" id="PF00023">
    <property type="entry name" value="Ank"/>
    <property type="match status" value="1"/>
</dbReference>
<feature type="compositionally biased region" description="Basic and acidic residues" evidence="11">
    <location>
        <begin position="737"/>
        <end position="748"/>
    </location>
</feature>
<keyword evidence="10" id="KW-0040">ANK repeat</keyword>
<feature type="compositionally biased region" description="Polar residues" evidence="11">
    <location>
        <begin position="265"/>
        <end position="277"/>
    </location>
</feature>
<dbReference type="GO" id="GO:0006281">
    <property type="term" value="P:DNA repair"/>
    <property type="evidence" value="ECO:0007669"/>
    <property type="project" value="UniProtKB-UniRule"/>
</dbReference>
<feature type="compositionally biased region" description="Polar residues" evidence="11">
    <location>
        <begin position="550"/>
        <end position="569"/>
    </location>
</feature>